<dbReference type="InterPro" id="IPR001670">
    <property type="entry name" value="ADH_Fe/GldA"/>
</dbReference>
<gene>
    <name evidence="5" type="ORF">BS1321_22885</name>
</gene>
<evidence type="ECO:0000259" key="3">
    <source>
        <dbReference type="Pfam" id="PF00465"/>
    </source>
</evidence>
<accession>A0A223EMQ1</accession>
<dbReference type="OrthoDB" id="9815791at2"/>
<dbReference type="SUPFAM" id="SSF56796">
    <property type="entry name" value="Dehydroquinate synthase-like"/>
    <property type="match status" value="1"/>
</dbReference>
<dbReference type="AlphaFoldDB" id="A0A223EMQ1"/>
<dbReference type="CDD" id="cd08551">
    <property type="entry name" value="Fe-ADH"/>
    <property type="match status" value="1"/>
</dbReference>
<dbReference type="EMBL" id="CP017704">
    <property type="protein sequence ID" value="ASS96510.1"/>
    <property type="molecule type" value="Genomic_DNA"/>
</dbReference>
<reference evidence="5 6" key="1">
    <citation type="submission" date="2016-10" db="EMBL/GenBank/DDBJ databases">
        <title>The whole genome sequencing and assembly of Bacillus simplex DSM 1321 strain.</title>
        <authorList>
            <person name="Park M.-K."/>
            <person name="Lee Y.-J."/>
            <person name="Yi H."/>
            <person name="Bahn Y.-S."/>
            <person name="Kim J.F."/>
            <person name="Lee D.-W."/>
        </authorList>
    </citation>
    <scope>NUCLEOTIDE SEQUENCE [LARGE SCALE GENOMIC DNA]</scope>
    <source>
        <strain evidence="5 6">DSM 1321</strain>
    </source>
</reference>
<dbReference type="PANTHER" id="PTHR11496:SF102">
    <property type="entry name" value="ALCOHOL DEHYDROGENASE 4"/>
    <property type="match status" value="1"/>
</dbReference>
<dbReference type="RefSeq" id="WP_063233324.1">
    <property type="nucleotide sequence ID" value="NZ_BCVO01000008.1"/>
</dbReference>
<sequence>MNISIFSMANKLVTGADSLQQLTDEVTRLGMKNPLIVTDKILVGAGVVQKVEDLLSSAYGIFSDVNPEPEIEIVEQCVQSIRDGKHDGLIAVGGGSAMDIAKASSVMATNSGSIETYFGTNLIEVPGLPLIAIPTTAGTGSEVTNISILSDKKEQVKKGIVSSYLLPDVAIVSPVMTLTCPPSVTAASGVDALVHAVEAYISKFASPVTDALAMGAMKLIAVNLPKAYAAPANLEAREAMITGSLMAGLAFGNAGVGAVHALAYPLGGRFHLSHGVSNSLLLPFVMKWNKIACLERFRDIAEALGEKVNHLNDDEAADKAIEAMTRICRYVDIPESLSEFDIPESALSEMAAEAIKQVRLLRNNPRALNVRDIEKIYRSAYGF</sequence>
<dbReference type="GeneID" id="56475628"/>
<dbReference type="Gene3D" id="3.40.50.1970">
    <property type="match status" value="1"/>
</dbReference>
<evidence type="ECO:0000313" key="6">
    <source>
        <dbReference type="Proteomes" id="UP000214618"/>
    </source>
</evidence>
<dbReference type="Pfam" id="PF00465">
    <property type="entry name" value="Fe-ADH"/>
    <property type="match status" value="1"/>
</dbReference>
<feature type="domain" description="Fe-containing alcohol dehydrogenase-like C-terminal" evidence="4">
    <location>
        <begin position="185"/>
        <end position="381"/>
    </location>
</feature>
<keyword evidence="2" id="KW-0560">Oxidoreductase</keyword>
<evidence type="ECO:0000256" key="2">
    <source>
        <dbReference type="ARBA" id="ARBA00023002"/>
    </source>
</evidence>
<comment type="similarity">
    <text evidence="1">Belongs to the iron-containing alcohol dehydrogenase family.</text>
</comment>
<dbReference type="FunFam" id="1.20.1090.10:FF:000001">
    <property type="entry name" value="Aldehyde-alcohol dehydrogenase"/>
    <property type="match status" value="1"/>
</dbReference>
<evidence type="ECO:0000256" key="1">
    <source>
        <dbReference type="ARBA" id="ARBA00007358"/>
    </source>
</evidence>
<dbReference type="Pfam" id="PF25137">
    <property type="entry name" value="ADH_Fe_C"/>
    <property type="match status" value="1"/>
</dbReference>
<name>A0A223EMQ1_9BACI</name>
<dbReference type="InterPro" id="IPR056798">
    <property type="entry name" value="ADH_Fe_C"/>
</dbReference>
<dbReference type="Proteomes" id="UP000214618">
    <property type="component" value="Chromosome"/>
</dbReference>
<organism evidence="5 6">
    <name type="scientific">Peribacillus simplex NBRC 15720 = DSM 1321</name>
    <dbReference type="NCBI Taxonomy" id="1349754"/>
    <lineage>
        <taxon>Bacteria</taxon>
        <taxon>Bacillati</taxon>
        <taxon>Bacillota</taxon>
        <taxon>Bacilli</taxon>
        <taxon>Bacillales</taxon>
        <taxon>Bacillaceae</taxon>
        <taxon>Peribacillus</taxon>
    </lineage>
</organism>
<protein>
    <submittedName>
        <fullName evidence="5">Alcohol dehydrogenase</fullName>
    </submittedName>
</protein>
<proteinExistence type="inferred from homology"/>
<dbReference type="InterPro" id="IPR039697">
    <property type="entry name" value="Alcohol_dehydrogenase_Fe"/>
</dbReference>
<dbReference type="GO" id="GO:0046872">
    <property type="term" value="F:metal ion binding"/>
    <property type="evidence" value="ECO:0007669"/>
    <property type="project" value="InterPro"/>
</dbReference>
<dbReference type="FunFam" id="3.40.50.1970:FF:000003">
    <property type="entry name" value="Alcohol dehydrogenase, iron-containing"/>
    <property type="match status" value="1"/>
</dbReference>
<feature type="domain" description="Alcohol dehydrogenase iron-type/glycerol dehydrogenase GldA" evidence="3">
    <location>
        <begin position="10"/>
        <end position="174"/>
    </location>
</feature>
<evidence type="ECO:0000259" key="4">
    <source>
        <dbReference type="Pfam" id="PF25137"/>
    </source>
</evidence>
<dbReference type="PANTHER" id="PTHR11496">
    <property type="entry name" value="ALCOHOL DEHYDROGENASE"/>
    <property type="match status" value="1"/>
</dbReference>
<dbReference type="Gene3D" id="1.20.1090.10">
    <property type="entry name" value="Dehydroquinate synthase-like - alpha domain"/>
    <property type="match status" value="1"/>
</dbReference>
<dbReference type="GO" id="GO:0004022">
    <property type="term" value="F:alcohol dehydrogenase (NAD+) activity"/>
    <property type="evidence" value="ECO:0007669"/>
    <property type="project" value="UniProtKB-ARBA"/>
</dbReference>
<evidence type="ECO:0000313" key="5">
    <source>
        <dbReference type="EMBL" id="ASS96510.1"/>
    </source>
</evidence>